<accession>A0A8K0JHW5</accession>
<sequence>MPSVVWDLIEPGLQKFKLYTPPDPTYGRYLTKPWAPEQALDNDPTIRTRRRRVFLHGRAAPDSVDIEFAEDITLVPEELSKERIRGGRWVYYKSWEMKEESLTSKEGLGVDILLVHGLNEYGRVADARYAPHCRYFLEKGFRVIVPDLPSYGRSTGIHSNLTDVHLLTAAVYVVAKDLIEVDIADGREQREVFLTGASMGGWTVLYYIITYPPTSDVEKIISSGSGSGVGDQPAEPKKEYRPKIAGAMVLCPLVEVAADSRPNALVELAAKALVKVAASLPMAEAVRGKVSDDPRVEREFGEDPLTYHGKLRASTGLSLLHGFTELQKKAEMIKLPIRMIHGDKDRATSHLATKAFYERISSPEKEIKIYEGYEHVMTKVGIDEADDAKRQAVIEDWVGWMCKRATMDREKAGSA</sequence>
<proteinExistence type="predicted"/>
<dbReference type="EMBL" id="JABELV010000112">
    <property type="protein sequence ID" value="KAG7530675.1"/>
    <property type="molecule type" value="Genomic_DNA"/>
</dbReference>
<comment type="caution">
    <text evidence="2">The sequence shown here is derived from an EMBL/GenBank/DDBJ whole genome shotgun (WGS) entry which is preliminary data.</text>
</comment>
<evidence type="ECO:0000259" key="1">
    <source>
        <dbReference type="Pfam" id="PF12146"/>
    </source>
</evidence>
<gene>
    <name evidence="2" type="ORF">FFLO_04901</name>
</gene>
<evidence type="ECO:0000313" key="2">
    <source>
        <dbReference type="EMBL" id="KAG7530675.1"/>
    </source>
</evidence>
<name>A0A8K0JHW5_9TREE</name>
<feature type="domain" description="Serine aminopeptidase S33" evidence="1">
    <location>
        <begin position="112"/>
        <end position="230"/>
    </location>
</feature>
<dbReference type="Pfam" id="PF12146">
    <property type="entry name" value="Hydrolase_4"/>
    <property type="match status" value="2"/>
</dbReference>
<dbReference type="PANTHER" id="PTHR11614">
    <property type="entry name" value="PHOSPHOLIPASE-RELATED"/>
    <property type="match status" value="1"/>
</dbReference>
<protein>
    <recommendedName>
        <fullName evidence="1">Serine aminopeptidase S33 domain-containing protein</fullName>
    </recommendedName>
</protein>
<dbReference type="Gene3D" id="3.40.50.1820">
    <property type="entry name" value="alpha/beta hydrolase"/>
    <property type="match status" value="1"/>
</dbReference>
<dbReference type="SUPFAM" id="SSF53474">
    <property type="entry name" value="alpha/beta-Hydrolases"/>
    <property type="match status" value="1"/>
</dbReference>
<dbReference type="InterPro" id="IPR051044">
    <property type="entry name" value="MAG_DAG_Lipase"/>
</dbReference>
<feature type="domain" description="Serine aminopeptidase S33" evidence="1">
    <location>
        <begin position="239"/>
        <end position="377"/>
    </location>
</feature>
<keyword evidence="3" id="KW-1185">Reference proteome</keyword>
<dbReference type="AlphaFoldDB" id="A0A8K0JHW5"/>
<organism evidence="2 3">
    <name type="scientific">Filobasidium floriforme</name>
    <dbReference type="NCBI Taxonomy" id="5210"/>
    <lineage>
        <taxon>Eukaryota</taxon>
        <taxon>Fungi</taxon>
        <taxon>Dikarya</taxon>
        <taxon>Basidiomycota</taxon>
        <taxon>Agaricomycotina</taxon>
        <taxon>Tremellomycetes</taxon>
        <taxon>Filobasidiales</taxon>
        <taxon>Filobasidiaceae</taxon>
        <taxon>Filobasidium</taxon>
    </lineage>
</organism>
<dbReference type="InterPro" id="IPR022742">
    <property type="entry name" value="Hydrolase_4"/>
</dbReference>
<reference evidence="2" key="1">
    <citation type="submission" date="2020-04" db="EMBL/GenBank/DDBJ databases">
        <title>Analysis of mating type loci in Filobasidium floriforme.</title>
        <authorList>
            <person name="Nowrousian M."/>
        </authorList>
    </citation>
    <scope>NUCLEOTIDE SEQUENCE</scope>
    <source>
        <strain evidence="2">CBS 6242</strain>
    </source>
</reference>
<evidence type="ECO:0000313" key="3">
    <source>
        <dbReference type="Proteomes" id="UP000812966"/>
    </source>
</evidence>
<dbReference type="InterPro" id="IPR029058">
    <property type="entry name" value="AB_hydrolase_fold"/>
</dbReference>
<dbReference type="Proteomes" id="UP000812966">
    <property type="component" value="Unassembled WGS sequence"/>
</dbReference>